<protein>
    <submittedName>
        <fullName evidence="1">Uncharacterized protein</fullName>
    </submittedName>
</protein>
<name>A0A1V4K443_PATFA</name>
<proteinExistence type="predicted"/>
<comment type="caution">
    <text evidence="1">The sequence shown here is derived from an EMBL/GenBank/DDBJ whole genome shotgun (WGS) entry which is preliminary data.</text>
</comment>
<organism evidence="1 2">
    <name type="scientific">Patagioenas fasciata monilis</name>
    <dbReference type="NCBI Taxonomy" id="372326"/>
    <lineage>
        <taxon>Eukaryota</taxon>
        <taxon>Metazoa</taxon>
        <taxon>Chordata</taxon>
        <taxon>Craniata</taxon>
        <taxon>Vertebrata</taxon>
        <taxon>Euteleostomi</taxon>
        <taxon>Archelosauria</taxon>
        <taxon>Archosauria</taxon>
        <taxon>Dinosauria</taxon>
        <taxon>Saurischia</taxon>
        <taxon>Theropoda</taxon>
        <taxon>Coelurosauria</taxon>
        <taxon>Aves</taxon>
        <taxon>Neognathae</taxon>
        <taxon>Neoaves</taxon>
        <taxon>Columbimorphae</taxon>
        <taxon>Columbiformes</taxon>
        <taxon>Columbidae</taxon>
        <taxon>Patagioenas</taxon>
    </lineage>
</organism>
<dbReference type="Proteomes" id="UP000190648">
    <property type="component" value="Unassembled WGS sequence"/>
</dbReference>
<keyword evidence="2" id="KW-1185">Reference proteome</keyword>
<evidence type="ECO:0000313" key="2">
    <source>
        <dbReference type="Proteomes" id="UP000190648"/>
    </source>
</evidence>
<gene>
    <name evidence="1" type="ORF">AV530_005122</name>
</gene>
<dbReference type="EMBL" id="LSYS01004732">
    <property type="protein sequence ID" value="OPJ79222.1"/>
    <property type="molecule type" value="Genomic_DNA"/>
</dbReference>
<accession>A0A1V4K443</accession>
<reference evidence="1 2" key="1">
    <citation type="submission" date="2016-02" db="EMBL/GenBank/DDBJ databases">
        <title>Band-tailed pigeon sequencing and assembly.</title>
        <authorList>
            <person name="Soares A.E."/>
            <person name="Novak B.J."/>
            <person name="Rice E.S."/>
            <person name="O'Connell B."/>
            <person name="Chang D."/>
            <person name="Weber S."/>
            <person name="Shapiro B."/>
        </authorList>
    </citation>
    <scope>NUCLEOTIDE SEQUENCE [LARGE SCALE GENOMIC DNA]</scope>
    <source>
        <strain evidence="1">BTP2013</strain>
        <tissue evidence="1">Blood</tissue>
    </source>
</reference>
<evidence type="ECO:0000313" key="1">
    <source>
        <dbReference type="EMBL" id="OPJ79222.1"/>
    </source>
</evidence>
<dbReference type="AlphaFoldDB" id="A0A1V4K443"/>
<sequence>MKLLKRREPWGVGGGLSVAVSSWCGGGALLVAHGPRLAAPSAAVRAWSSCRQEKNGTGIPELKLRYHRAELIIRF</sequence>